<dbReference type="Proteomes" id="UP000199435">
    <property type="component" value="Unassembled WGS sequence"/>
</dbReference>
<evidence type="ECO:0000313" key="2">
    <source>
        <dbReference type="EMBL" id="SCB13314.1"/>
    </source>
</evidence>
<feature type="transmembrane region" description="Helical" evidence="1">
    <location>
        <begin position="30"/>
        <end position="50"/>
    </location>
</feature>
<dbReference type="EMBL" id="FMAH01000003">
    <property type="protein sequence ID" value="SCB13314.1"/>
    <property type="molecule type" value="Genomic_DNA"/>
</dbReference>
<name>A0A1C3UCZ5_9HYPH</name>
<keyword evidence="1" id="KW-1133">Transmembrane helix</keyword>
<dbReference type="RefSeq" id="WP_092844275.1">
    <property type="nucleotide sequence ID" value="NZ_FMAH01000003.1"/>
</dbReference>
<keyword evidence="3" id="KW-1185">Reference proteome</keyword>
<dbReference type="AlphaFoldDB" id="A0A1C3UCZ5"/>
<feature type="transmembrane region" description="Helical" evidence="1">
    <location>
        <begin position="7"/>
        <end position="24"/>
    </location>
</feature>
<accession>A0A1C3UCZ5</accession>
<dbReference type="OrthoDB" id="8410510at2"/>
<keyword evidence="1" id="KW-0472">Membrane</keyword>
<evidence type="ECO:0000313" key="3">
    <source>
        <dbReference type="Proteomes" id="UP000199435"/>
    </source>
</evidence>
<organism evidence="2 3">
    <name type="scientific">Rhizobium miluonense</name>
    <dbReference type="NCBI Taxonomy" id="411945"/>
    <lineage>
        <taxon>Bacteria</taxon>
        <taxon>Pseudomonadati</taxon>
        <taxon>Pseudomonadota</taxon>
        <taxon>Alphaproteobacteria</taxon>
        <taxon>Hyphomicrobiales</taxon>
        <taxon>Rhizobiaceae</taxon>
        <taxon>Rhizobium/Agrobacterium group</taxon>
        <taxon>Rhizobium</taxon>
    </lineage>
</organism>
<evidence type="ECO:0000256" key="1">
    <source>
        <dbReference type="SAM" id="Phobius"/>
    </source>
</evidence>
<reference evidence="3" key="1">
    <citation type="submission" date="2016-08" db="EMBL/GenBank/DDBJ databases">
        <authorList>
            <person name="Varghese N."/>
            <person name="Submissions Spin"/>
        </authorList>
    </citation>
    <scope>NUCLEOTIDE SEQUENCE [LARGE SCALE GENOMIC DNA]</scope>
    <source>
        <strain evidence="3">HAMBI 2971</strain>
    </source>
</reference>
<feature type="transmembrane region" description="Helical" evidence="1">
    <location>
        <begin position="91"/>
        <end position="117"/>
    </location>
</feature>
<keyword evidence="1" id="KW-0812">Transmembrane</keyword>
<feature type="transmembrane region" description="Helical" evidence="1">
    <location>
        <begin position="62"/>
        <end position="79"/>
    </location>
</feature>
<sequence>MTLGGLFGRVALILLFGLVLVPLAGGGLVWVVALFLVVPAIGMSVFIFAPIEYVAARLGVRWLAWIATPFVGAGIPWLYEFIAPNRANFLAGISQLCFVSGVIGVLWTISSLMAALLQQPPLPDKRLFD</sequence>
<proteinExistence type="predicted"/>
<protein>
    <submittedName>
        <fullName evidence="2">Uncharacterized protein</fullName>
    </submittedName>
</protein>
<gene>
    <name evidence="2" type="ORF">GA0061102_10034</name>
</gene>